<keyword evidence="2" id="KW-1003">Cell membrane</keyword>
<evidence type="ECO:0000256" key="1">
    <source>
        <dbReference type="ARBA" id="ARBA00004651"/>
    </source>
</evidence>
<dbReference type="PANTHER" id="PTHR24248:SF66">
    <property type="entry name" value="OCTOPAMINE RECEPTOR BETA-3R"/>
    <property type="match status" value="1"/>
</dbReference>
<dbReference type="EMBL" id="BLXT01001414">
    <property type="protein sequence ID" value="GFN85442.1"/>
    <property type="molecule type" value="Genomic_DNA"/>
</dbReference>
<dbReference type="GO" id="GO:0005886">
    <property type="term" value="C:plasma membrane"/>
    <property type="evidence" value="ECO:0007669"/>
    <property type="project" value="UniProtKB-SubCell"/>
</dbReference>
<keyword evidence="7 12" id="KW-0675">Receptor</keyword>
<dbReference type="PROSITE" id="PS50262">
    <property type="entry name" value="G_PROTEIN_RECEP_F1_2"/>
    <property type="match status" value="1"/>
</dbReference>
<evidence type="ECO:0000259" key="11">
    <source>
        <dbReference type="PROSITE" id="PS50262"/>
    </source>
</evidence>
<feature type="transmembrane region" description="Helical" evidence="10">
    <location>
        <begin position="455"/>
        <end position="473"/>
    </location>
</feature>
<gene>
    <name evidence="12" type="ORF">PoB_001194800</name>
</gene>
<accession>A0AAV3YSA6</accession>
<dbReference type="GO" id="GO:0071880">
    <property type="term" value="P:adenylate cyclase-activating adrenergic receptor signaling pathway"/>
    <property type="evidence" value="ECO:0007669"/>
    <property type="project" value="TreeGrafter"/>
</dbReference>
<dbReference type="SUPFAM" id="SSF81321">
    <property type="entry name" value="Family A G protein-coupled receptor-like"/>
    <property type="match status" value="1"/>
</dbReference>
<reference evidence="12 13" key="1">
    <citation type="journal article" date="2021" name="Elife">
        <title>Chloroplast acquisition without the gene transfer in kleptoplastic sea slugs, Plakobranchus ocellatus.</title>
        <authorList>
            <person name="Maeda T."/>
            <person name="Takahashi S."/>
            <person name="Yoshida T."/>
            <person name="Shimamura S."/>
            <person name="Takaki Y."/>
            <person name="Nagai Y."/>
            <person name="Toyoda A."/>
            <person name="Suzuki Y."/>
            <person name="Arimoto A."/>
            <person name="Ishii H."/>
            <person name="Satoh N."/>
            <person name="Nishiyama T."/>
            <person name="Hasebe M."/>
            <person name="Maruyama T."/>
            <person name="Minagawa J."/>
            <person name="Obokata J."/>
            <person name="Shigenobu S."/>
        </authorList>
    </citation>
    <scope>NUCLEOTIDE SEQUENCE [LARGE SCALE GENOMIC DNA]</scope>
</reference>
<sequence length="768" mass="83588">MTSSKNLSSLHSPDVLNTSCHEEQGPGALVANRSVLTTLAVIMLTIAACTVVENCIIIVAIVRAYIFGISRQDSVSSKSLLQKISRSKRAMVDFFKSRSRLQSFSPTATKAISTDLAATSPIPESLSNAAINLSSNMEISAKYMNKIQTGIEPSGLKTRSFGFQETSLILTPAVIEVNFKAPTSNTAVCNETLSSSASIAYFSKVQPESLASNSFENAALHALSTSNVAELKETLDFLPSNATEAKEPYVSLTANAVEIEIPPSSCITNTAINKGMSEPQSSKTINEGTTASLSPNTAVTDIKRVPPISNQCLGAIQSIKLSPNRDISFASATTPTSNSDVSLSQVSTHASAPSTTLLKESNYIIDPDSLAPQDNSAKVKENTRFEKPLSNTFTNPKKWTKHHLSSDGNNIPIVLMASMAVTDALLGAVIMPLAALETMNNGILRFGSFSCNVHIFLDIILSTTSIYHVICMAGDRYLAVCKPFLHQKLSVRTAVVAVAFCWTIPIGMVMLLQAPGAYSKRIEEFVDPSCSSLSQPSSTIEDINLSQSTSNQTTEPRRVYACVYKLDSVIQIVTVIISFYIPFIVIITLYSLILKELKNISDRHLLLQGKSTQTRKNSQKGERLQKEKSEVDILSTSESNPLPSHHIKQKISSLSERLHQCCPIVKDKDNKRDNLFNSGQKNPSTILLEIGNGQEKEAKRCQNLAHRHTSSLYEEIDSNPSDKSINETQTNHVGETRSLCRQNLNVGYTKNQNNGSFSTKSYRSGNAK</sequence>
<feature type="compositionally biased region" description="Polar residues" evidence="9">
    <location>
        <begin position="718"/>
        <end position="734"/>
    </location>
</feature>
<evidence type="ECO:0000256" key="10">
    <source>
        <dbReference type="SAM" id="Phobius"/>
    </source>
</evidence>
<evidence type="ECO:0000256" key="8">
    <source>
        <dbReference type="ARBA" id="ARBA00023224"/>
    </source>
</evidence>
<comment type="subcellular location">
    <subcellularLocation>
        <location evidence="1">Cell membrane</location>
        <topology evidence="1">Multi-pass membrane protein</topology>
    </subcellularLocation>
</comment>
<protein>
    <submittedName>
        <fullName evidence="12">5-hydroxytryptamine receptor 4-like protein</fullName>
    </submittedName>
</protein>
<keyword evidence="5" id="KW-0297">G-protein coupled receptor</keyword>
<evidence type="ECO:0000256" key="5">
    <source>
        <dbReference type="ARBA" id="ARBA00023040"/>
    </source>
</evidence>
<comment type="caution">
    <text evidence="12">The sequence shown here is derived from an EMBL/GenBank/DDBJ whole genome shotgun (WGS) entry which is preliminary data.</text>
</comment>
<proteinExistence type="predicted"/>
<dbReference type="InterPro" id="IPR017452">
    <property type="entry name" value="GPCR_Rhodpsn_7TM"/>
</dbReference>
<organism evidence="12 13">
    <name type="scientific">Plakobranchus ocellatus</name>
    <dbReference type="NCBI Taxonomy" id="259542"/>
    <lineage>
        <taxon>Eukaryota</taxon>
        <taxon>Metazoa</taxon>
        <taxon>Spiralia</taxon>
        <taxon>Lophotrochozoa</taxon>
        <taxon>Mollusca</taxon>
        <taxon>Gastropoda</taxon>
        <taxon>Heterobranchia</taxon>
        <taxon>Euthyneura</taxon>
        <taxon>Panpulmonata</taxon>
        <taxon>Sacoglossa</taxon>
        <taxon>Placobranchoidea</taxon>
        <taxon>Plakobranchidae</taxon>
        <taxon>Plakobranchus</taxon>
    </lineage>
</organism>
<dbReference type="PANTHER" id="PTHR24248">
    <property type="entry name" value="ADRENERGIC RECEPTOR-RELATED G-PROTEIN COUPLED RECEPTOR"/>
    <property type="match status" value="1"/>
</dbReference>
<keyword evidence="8" id="KW-0807">Transducer</keyword>
<dbReference type="AlphaFoldDB" id="A0AAV3YSA6"/>
<feature type="region of interest" description="Disordered" evidence="9">
    <location>
        <begin position="611"/>
        <end position="631"/>
    </location>
</feature>
<evidence type="ECO:0000256" key="2">
    <source>
        <dbReference type="ARBA" id="ARBA00022475"/>
    </source>
</evidence>
<feature type="compositionally biased region" description="Basic and acidic residues" evidence="9">
    <location>
        <begin position="619"/>
        <end position="631"/>
    </location>
</feature>
<evidence type="ECO:0000313" key="13">
    <source>
        <dbReference type="Proteomes" id="UP000735302"/>
    </source>
</evidence>
<evidence type="ECO:0000313" key="12">
    <source>
        <dbReference type="EMBL" id="GFN85442.1"/>
    </source>
</evidence>
<feature type="transmembrane region" description="Helical" evidence="10">
    <location>
        <begin position="494"/>
        <end position="514"/>
    </location>
</feature>
<evidence type="ECO:0000256" key="7">
    <source>
        <dbReference type="ARBA" id="ARBA00023170"/>
    </source>
</evidence>
<dbReference type="GO" id="GO:0043410">
    <property type="term" value="P:positive regulation of MAPK cascade"/>
    <property type="evidence" value="ECO:0007669"/>
    <property type="project" value="TreeGrafter"/>
</dbReference>
<keyword evidence="3 10" id="KW-0812">Transmembrane</keyword>
<keyword evidence="4 10" id="KW-1133">Transmembrane helix</keyword>
<keyword evidence="13" id="KW-1185">Reference proteome</keyword>
<dbReference type="Pfam" id="PF00001">
    <property type="entry name" value="7tm_1"/>
    <property type="match status" value="1"/>
</dbReference>
<feature type="transmembrane region" description="Helical" evidence="10">
    <location>
        <begin position="411"/>
        <end position="435"/>
    </location>
</feature>
<name>A0AAV3YSA6_9GAST</name>
<evidence type="ECO:0000256" key="4">
    <source>
        <dbReference type="ARBA" id="ARBA00022989"/>
    </source>
</evidence>
<dbReference type="InterPro" id="IPR000276">
    <property type="entry name" value="GPCR_Rhodpsn"/>
</dbReference>
<feature type="domain" description="G-protein coupled receptors family 1 profile" evidence="11">
    <location>
        <begin position="390"/>
        <end position="620"/>
    </location>
</feature>
<dbReference type="GO" id="GO:0004930">
    <property type="term" value="F:G protein-coupled receptor activity"/>
    <property type="evidence" value="ECO:0007669"/>
    <property type="project" value="UniProtKB-KW"/>
</dbReference>
<evidence type="ECO:0000256" key="9">
    <source>
        <dbReference type="SAM" id="MobiDB-lite"/>
    </source>
</evidence>
<dbReference type="Proteomes" id="UP000735302">
    <property type="component" value="Unassembled WGS sequence"/>
</dbReference>
<feature type="transmembrane region" description="Helical" evidence="10">
    <location>
        <begin position="569"/>
        <end position="593"/>
    </location>
</feature>
<dbReference type="Gene3D" id="1.20.1070.10">
    <property type="entry name" value="Rhodopsin 7-helix transmembrane proteins"/>
    <property type="match status" value="1"/>
</dbReference>
<feature type="transmembrane region" description="Helical" evidence="10">
    <location>
        <begin position="39"/>
        <end position="62"/>
    </location>
</feature>
<evidence type="ECO:0000256" key="3">
    <source>
        <dbReference type="ARBA" id="ARBA00022692"/>
    </source>
</evidence>
<feature type="region of interest" description="Disordered" evidence="9">
    <location>
        <begin position="714"/>
        <end position="734"/>
    </location>
</feature>
<keyword evidence="6 10" id="KW-0472">Membrane</keyword>
<evidence type="ECO:0000256" key="6">
    <source>
        <dbReference type="ARBA" id="ARBA00023136"/>
    </source>
</evidence>